<dbReference type="InterPro" id="IPR036761">
    <property type="entry name" value="TTHA0802/YceI-like_sf"/>
</dbReference>
<dbReference type="PANTHER" id="PTHR34406:SF1">
    <property type="entry name" value="PROTEIN YCEI"/>
    <property type="match status" value="1"/>
</dbReference>
<dbReference type="PANTHER" id="PTHR34406">
    <property type="entry name" value="PROTEIN YCEI"/>
    <property type="match status" value="1"/>
</dbReference>
<dbReference type="Gene3D" id="2.40.128.110">
    <property type="entry name" value="Lipid/polyisoprenoid-binding, YceI-like"/>
    <property type="match status" value="1"/>
</dbReference>
<keyword evidence="3" id="KW-0812">Transmembrane</keyword>
<protein>
    <submittedName>
        <fullName evidence="5">YceI family protein</fullName>
    </submittedName>
</protein>
<feature type="transmembrane region" description="Helical" evidence="3">
    <location>
        <begin position="21"/>
        <end position="45"/>
    </location>
</feature>
<dbReference type="AlphaFoldDB" id="A0A8J7TKH2"/>
<comment type="caution">
    <text evidence="5">The sequence shown here is derived from an EMBL/GenBank/DDBJ whole genome shotgun (WGS) entry which is preliminary data.</text>
</comment>
<dbReference type="Pfam" id="PF04264">
    <property type="entry name" value="YceI"/>
    <property type="match status" value="1"/>
</dbReference>
<dbReference type="InterPro" id="IPR007372">
    <property type="entry name" value="Lipid/polyisoprenoid-bd_YceI"/>
</dbReference>
<accession>A0A8J7TKH2</accession>
<dbReference type="EMBL" id="JAFLCK010000006">
    <property type="protein sequence ID" value="MBN8659890.1"/>
    <property type="molecule type" value="Genomic_DNA"/>
</dbReference>
<name>A0A8J7TKH2_9BACT</name>
<dbReference type="Proteomes" id="UP000664277">
    <property type="component" value="Unassembled WGS sequence"/>
</dbReference>
<evidence type="ECO:0000256" key="1">
    <source>
        <dbReference type="ARBA" id="ARBA00008812"/>
    </source>
</evidence>
<evidence type="ECO:0000256" key="3">
    <source>
        <dbReference type="SAM" id="Phobius"/>
    </source>
</evidence>
<keyword evidence="3" id="KW-0472">Membrane</keyword>
<comment type="similarity">
    <text evidence="1">Belongs to the UPF0312 family.</text>
</comment>
<feature type="region of interest" description="Disordered" evidence="2">
    <location>
        <begin position="228"/>
        <end position="248"/>
    </location>
</feature>
<keyword evidence="3" id="KW-1133">Transmembrane helix</keyword>
<dbReference type="SMART" id="SM00867">
    <property type="entry name" value="YceI"/>
    <property type="match status" value="1"/>
</dbReference>
<evidence type="ECO:0000256" key="2">
    <source>
        <dbReference type="SAM" id="MobiDB-lite"/>
    </source>
</evidence>
<organism evidence="5 6">
    <name type="scientific">Candidatus Obscuribacter phosphatis</name>
    <dbReference type="NCBI Taxonomy" id="1906157"/>
    <lineage>
        <taxon>Bacteria</taxon>
        <taxon>Bacillati</taxon>
        <taxon>Candidatus Melainabacteria</taxon>
        <taxon>Candidatus Obscuribacterales</taxon>
        <taxon>Candidatus Obscuribacteraceae</taxon>
        <taxon>Candidatus Obscuribacter</taxon>
    </lineage>
</organism>
<evidence type="ECO:0000313" key="6">
    <source>
        <dbReference type="Proteomes" id="UP000664277"/>
    </source>
</evidence>
<gene>
    <name evidence="5" type="ORF">J0M35_05970</name>
</gene>
<evidence type="ECO:0000259" key="4">
    <source>
        <dbReference type="SMART" id="SM00867"/>
    </source>
</evidence>
<evidence type="ECO:0000313" key="5">
    <source>
        <dbReference type="EMBL" id="MBN8659890.1"/>
    </source>
</evidence>
<feature type="domain" description="Lipid/polyisoprenoid-binding YceI-like" evidence="4">
    <location>
        <begin position="42"/>
        <end position="224"/>
    </location>
</feature>
<dbReference type="SUPFAM" id="SSF101874">
    <property type="entry name" value="YceI-like"/>
    <property type="match status" value="1"/>
</dbReference>
<reference evidence="5" key="1">
    <citation type="submission" date="2021-02" db="EMBL/GenBank/DDBJ databases">
        <title>Genome-Resolved Metagenomics of a Microbial Community Performing Photosynthetic Biological Nutrient Removal.</title>
        <authorList>
            <person name="Mcdaniel E.A."/>
        </authorList>
    </citation>
    <scope>NUCLEOTIDE SEQUENCE</scope>
    <source>
        <strain evidence="5">UWPOB_OBS1</strain>
    </source>
</reference>
<sequence>MQRTGTLQGETVSNCSRSLRLAMGLALGLVFTANAAFAGTANFVVDDPKKRDTVSFTSDAPVELIVGNTNKITGSISMDDSLDFSKQPFSAVFDVDLASIDTGIALRNEHMRDNFLETKKFPKATFRVKSVSAATTQLKPGKKVTVQAVGDFTVHGKTVSKTVPVDVTYFEPCKQEGVKFPDCAMLQIRAELPVAFKDHDIKRPEIVFQKLADTVFVKISATARAVKEEAKGDKKADKKADKNAKKNK</sequence>
<proteinExistence type="inferred from homology"/>